<name>A0A517SXZ0_9BACT</name>
<keyword evidence="3" id="KW-0732">Signal</keyword>
<feature type="compositionally biased region" description="Low complexity" evidence="2">
    <location>
        <begin position="125"/>
        <end position="135"/>
    </location>
</feature>
<evidence type="ECO:0000313" key="4">
    <source>
        <dbReference type="EMBL" id="QDT60923.1"/>
    </source>
</evidence>
<feature type="signal peptide" evidence="3">
    <location>
        <begin position="1"/>
        <end position="23"/>
    </location>
</feature>
<gene>
    <name evidence="4" type="ORF">SV7mr_34520</name>
</gene>
<sequence precursor="true">MKRLSILTVLVSLACLPCWRVTANDRVYVQRPTQADASDQARQPKLKKVPESLLLTERGRELAFQWRRLNASVQTMGPKHPSRAALTDQLLKVEQELLAIEPALGQREPNPFRSRLRSLVDPSVEAPESADPADASDLKEGDVQQLRRQMAALMKRVEQLEERVAELEAARR</sequence>
<feature type="region of interest" description="Disordered" evidence="2">
    <location>
        <begin position="121"/>
        <end position="143"/>
    </location>
</feature>
<evidence type="ECO:0000256" key="3">
    <source>
        <dbReference type="SAM" id="SignalP"/>
    </source>
</evidence>
<dbReference type="AlphaFoldDB" id="A0A517SXZ0"/>
<evidence type="ECO:0000256" key="1">
    <source>
        <dbReference type="SAM" id="Coils"/>
    </source>
</evidence>
<reference evidence="4 5" key="1">
    <citation type="submission" date="2019-02" db="EMBL/GenBank/DDBJ databases">
        <title>Deep-cultivation of Planctomycetes and their phenomic and genomic characterization uncovers novel biology.</title>
        <authorList>
            <person name="Wiegand S."/>
            <person name="Jogler M."/>
            <person name="Boedeker C."/>
            <person name="Pinto D."/>
            <person name="Vollmers J."/>
            <person name="Rivas-Marin E."/>
            <person name="Kohn T."/>
            <person name="Peeters S.H."/>
            <person name="Heuer A."/>
            <person name="Rast P."/>
            <person name="Oberbeckmann S."/>
            <person name="Bunk B."/>
            <person name="Jeske O."/>
            <person name="Meyerdierks A."/>
            <person name="Storesund J.E."/>
            <person name="Kallscheuer N."/>
            <person name="Luecker S."/>
            <person name="Lage O.M."/>
            <person name="Pohl T."/>
            <person name="Merkel B.J."/>
            <person name="Hornburger P."/>
            <person name="Mueller R.-W."/>
            <person name="Bruemmer F."/>
            <person name="Labrenz M."/>
            <person name="Spormann A.M."/>
            <person name="Op den Camp H."/>
            <person name="Overmann J."/>
            <person name="Amann R."/>
            <person name="Jetten M.S.M."/>
            <person name="Mascher T."/>
            <person name="Medema M.H."/>
            <person name="Devos D.P."/>
            <person name="Kaster A.-K."/>
            <person name="Ovreas L."/>
            <person name="Rohde M."/>
            <person name="Galperin M.Y."/>
            <person name="Jogler C."/>
        </authorList>
    </citation>
    <scope>NUCLEOTIDE SEQUENCE [LARGE SCALE GENOMIC DNA]</scope>
    <source>
        <strain evidence="4 5">SV_7m_r</strain>
    </source>
</reference>
<feature type="chain" id="PRO_5021761289" evidence="3">
    <location>
        <begin position="24"/>
        <end position="172"/>
    </location>
</feature>
<organism evidence="4 5">
    <name type="scientific">Stieleria bergensis</name>
    <dbReference type="NCBI Taxonomy" id="2528025"/>
    <lineage>
        <taxon>Bacteria</taxon>
        <taxon>Pseudomonadati</taxon>
        <taxon>Planctomycetota</taxon>
        <taxon>Planctomycetia</taxon>
        <taxon>Pirellulales</taxon>
        <taxon>Pirellulaceae</taxon>
        <taxon>Stieleria</taxon>
    </lineage>
</organism>
<dbReference type="EMBL" id="CP036272">
    <property type="protein sequence ID" value="QDT60923.1"/>
    <property type="molecule type" value="Genomic_DNA"/>
</dbReference>
<accession>A0A517SXZ0</accession>
<protein>
    <submittedName>
        <fullName evidence="4">Uncharacterized protein</fullName>
    </submittedName>
</protein>
<proteinExistence type="predicted"/>
<evidence type="ECO:0000313" key="5">
    <source>
        <dbReference type="Proteomes" id="UP000315003"/>
    </source>
</evidence>
<dbReference type="Proteomes" id="UP000315003">
    <property type="component" value="Chromosome"/>
</dbReference>
<evidence type="ECO:0000256" key="2">
    <source>
        <dbReference type="SAM" id="MobiDB-lite"/>
    </source>
</evidence>
<dbReference type="PROSITE" id="PS51257">
    <property type="entry name" value="PROKAR_LIPOPROTEIN"/>
    <property type="match status" value="1"/>
</dbReference>
<dbReference type="OrthoDB" id="286590at2"/>
<feature type="coiled-coil region" evidence="1">
    <location>
        <begin position="143"/>
        <end position="170"/>
    </location>
</feature>
<keyword evidence="5" id="KW-1185">Reference proteome</keyword>
<keyword evidence="1" id="KW-0175">Coiled coil</keyword>
<dbReference type="RefSeq" id="WP_145274337.1">
    <property type="nucleotide sequence ID" value="NZ_CP036272.1"/>
</dbReference>